<organism evidence="1 2">
    <name type="scientific">Stephania japonica</name>
    <dbReference type="NCBI Taxonomy" id="461633"/>
    <lineage>
        <taxon>Eukaryota</taxon>
        <taxon>Viridiplantae</taxon>
        <taxon>Streptophyta</taxon>
        <taxon>Embryophyta</taxon>
        <taxon>Tracheophyta</taxon>
        <taxon>Spermatophyta</taxon>
        <taxon>Magnoliopsida</taxon>
        <taxon>Ranunculales</taxon>
        <taxon>Menispermaceae</taxon>
        <taxon>Menispermoideae</taxon>
        <taxon>Cissampelideae</taxon>
        <taxon>Stephania</taxon>
    </lineage>
</organism>
<dbReference type="AlphaFoldDB" id="A0AAP0HVN0"/>
<dbReference type="Proteomes" id="UP001417504">
    <property type="component" value="Unassembled WGS sequence"/>
</dbReference>
<gene>
    <name evidence="1" type="ORF">Sjap_020527</name>
</gene>
<protein>
    <submittedName>
        <fullName evidence="1">Uncharacterized protein</fullName>
    </submittedName>
</protein>
<accession>A0AAP0HVN0</accession>
<sequence length="145" mass="15650">MKSLTSESAARRRIRFESDFDPGSLTVPEISLMGCNTISVAFNGFSAVEAEAEAETLTTTPTSLRPIFSHLSRNLESPVPDPSQTDPKVLGFSLDWRKIDGGEMTMGCAGYVANVRHFSAGVVSLLNCISCFSAPRGVRREMMGA</sequence>
<name>A0AAP0HVN0_9MAGN</name>
<reference evidence="1 2" key="1">
    <citation type="submission" date="2024-01" db="EMBL/GenBank/DDBJ databases">
        <title>Genome assemblies of Stephania.</title>
        <authorList>
            <person name="Yang L."/>
        </authorList>
    </citation>
    <scope>NUCLEOTIDE SEQUENCE [LARGE SCALE GENOMIC DNA]</scope>
    <source>
        <strain evidence="1">QJT</strain>
        <tissue evidence="1">Leaf</tissue>
    </source>
</reference>
<dbReference type="EMBL" id="JBBNAE010000008">
    <property type="protein sequence ID" value="KAK9103273.1"/>
    <property type="molecule type" value="Genomic_DNA"/>
</dbReference>
<proteinExistence type="predicted"/>
<keyword evidence="2" id="KW-1185">Reference proteome</keyword>
<comment type="caution">
    <text evidence="1">The sequence shown here is derived from an EMBL/GenBank/DDBJ whole genome shotgun (WGS) entry which is preliminary data.</text>
</comment>
<evidence type="ECO:0000313" key="2">
    <source>
        <dbReference type="Proteomes" id="UP001417504"/>
    </source>
</evidence>
<evidence type="ECO:0000313" key="1">
    <source>
        <dbReference type="EMBL" id="KAK9103273.1"/>
    </source>
</evidence>